<protein>
    <submittedName>
        <fullName evidence="2">Unnamed protein product</fullName>
    </submittedName>
</protein>
<dbReference type="AlphaFoldDB" id="A0A9W6UFR8"/>
<reference evidence="2" key="1">
    <citation type="submission" date="2023-04" db="EMBL/GenBank/DDBJ databases">
        <title>Phytophthora lilii NBRC 32176.</title>
        <authorList>
            <person name="Ichikawa N."/>
            <person name="Sato H."/>
            <person name="Tonouchi N."/>
        </authorList>
    </citation>
    <scope>NUCLEOTIDE SEQUENCE</scope>
    <source>
        <strain evidence="2">NBRC 32176</strain>
    </source>
</reference>
<accession>A0A9W6UFR8</accession>
<keyword evidence="3" id="KW-1185">Reference proteome</keyword>
<gene>
    <name evidence="2" type="ORF">Plil01_001361800</name>
</gene>
<feature type="region of interest" description="Disordered" evidence="1">
    <location>
        <begin position="1"/>
        <end position="47"/>
    </location>
</feature>
<dbReference type="EMBL" id="BSXW01000937">
    <property type="protein sequence ID" value="GMF31842.1"/>
    <property type="molecule type" value="Genomic_DNA"/>
</dbReference>
<evidence type="ECO:0000256" key="1">
    <source>
        <dbReference type="SAM" id="MobiDB-lite"/>
    </source>
</evidence>
<organism evidence="2 3">
    <name type="scientific">Phytophthora lilii</name>
    <dbReference type="NCBI Taxonomy" id="2077276"/>
    <lineage>
        <taxon>Eukaryota</taxon>
        <taxon>Sar</taxon>
        <taxon>Stramenopiles</taxon>
        <taxon>Oomycota</taxon>
        <taxon>Peronosporomycetes</taxon>
        <taxon>Peronosporales</taxon>
        <taxon>Peronosporaceae</taxon>
        <taxon>Phytophthora</taxon>
    </lineage>
</organism>
<name>A0A9W6UFR8_9STRA</name>
<feature type="compositionally biased region" description="Polar residues" evidence="1">
    <location>
        <begin position="10"/>
        <end position="25"/>
    </location>
</feature>
<dbReference type="Proteomes" id="UP001165083">
    <property type="component" value="Unassembled WGS sequence"/>
</dbReference>
<sequence length="193" mass="22235">MSDASVLVRPSTTDWNVEARPQTTDTEVDERPKMADAGTDSRVETADAETNTRLRLVDTEDQVVARSWIKNLYTANANWAALGVKPIKRKTGREDNRYCIGDKGSLIVTRTSKKSKTYQSIDWVATEQKLRDIWYEGESNTIDELSDMRLEDPLYHASLMKQQQEKEGLEKQRFARKRKREKLEDLSVILKKP</sequence>
<comment type="caution">
    <text evidence="2">The sequence shown here is derived from an EMBL/GenBank/DDBJ whole genome shotgun (WGS) entry which is preliminary data.</text>
</comment>
<proteinExistence type="predicted"/>
<evidence type="ECO:0000313" key="2">
    <source>
        <dbReference type="EMBL" id="GMF31842.1"/>
    </source>
</evidence>
<feature type="compositionally biased region" description="Basic and acidic residues" evidence="1">
    <location>
        <begin position="29"/>
        <end position="47"/>
    </location>
</feature>
<evidence type="ECO:0000313" key="3">
    <source>
        <dbReference type="Proteomes" id="UP001165083"/>
    </source>
</evidence>